<protein>
    <submittedName>
        <fullName evidence="1">Uncharacterized protein</fullName>
    </submittedName>
</protein>
<dbReference type="AlphaFoldDB" id="A0AA36NA02"/>
<name>A0AA36NA02_9DINO</name>
<evidence type="ECO:0000313" key="1">
    <source>
        <dbReference type="EMBL" id="CAJ1399592.1"/>
    </source>
</evidence>
<reference evidence="1" key="1">
    <citation type="submission" date="2023-08" db="EMBL/GenBank/DDBJ databases">
        <authorList>
            <person name="Chen Y."/>
            <person name="Shah S."/>
            <person name="Dougan E. K."/>
            <person name="Thang M."/>
            <person name="Chan C."/>
        </authorList>
    </citation>
    <scope>NUCLEOTIDE SEQUENCE</scope>
</reference>
<sequence length="158" mass="18082">MEHPIKRRRKSAVLFLDLDGVLHSVEAPEEEFFNPEALLQLLRVVKAADARVVLSSSWRLKPQQRQQATEALGAFDELLRPSDATKDLRDREAEIQTWLQENKAQDWLVLDDLPLDLPLEHLVRTDPFLGLTAGKADEAIEKLRSMRQSLPVPQRSQN</sequence>
<dbReference type="Proteomes" id="UP001178507">
    <property type="component" value="Unassembled WGS sequence"/>
</dbReference>
<proteinExistence type="predicted"/>
<organism evidence="1 2">
    <name type="scientific">Effrenium voratum</name>
    <dbReference type="NCBI Taxonomy" id="2562239"/>
    <lineage>
        <taxon>Eukaryota</taxon>
        <taxon>Sar</taxon>
        <taxon>Alveolata</taxon>
        <taxon>Dinophyceae</taxon>
        <taxon>Suessiales</taxon>
        <taxon>Symbiodiniaceae</taxon>
        <taxon>Effrenium</taxon>
    </lineage>
</organism>
<dbReference type="Pfam" id="PF18143">
    <property type="entry name" value="HAD_SAK_2"/>
    <property type="match status" value="1"/>
</dbReference>
<evidence type="ECO:0000313" key="2">
    <source>
        <dbReference type="Proteomes" id="UP001178507"/>
    </source>
</evidence>
<comment type="caution">
    <text evidence="1">The sequence shown here is derived from an EMBL/GenBank/DDBJ whole genome shotgun (WGS) entry which is preliminary data.</text>
</comment>
<accession>A0AA36NA02</accession>
<keyword evidence="2" id="KW-1185">Reference proteome</keyword>
<gene>
    <name evidence="1" type="ORF">EVOR1521_LOCUS23101</name>
</gene>
<dbReference type="EMBL" id="CAUJNA010003341">
    <property type="protein sequence ID" value="CAJ1399592.1"/>
    <property type="molecule type" value="Genomic_DNA"/>
</dbReference>